<gene>
    <name evidence="2" type="ORF">PoB_007667100</name>
</gene>
<name>A0AAV4E1E8_9GAST</name>
<reference evidence="2 3" key="1">
    <citation type="journal article" date="2021" name="Elife">
        <title>Chloroplast acquisition without the gene transfer in kleptoplastic sea slugs, Plakobranchus ocellatus.</title>
        <authorList>
            <person name="Maeda T."/>
            <person name="Takahashi S."/>
            <person name="Yoshida T."/>
            <person name="Shimamura S."/>
            <person name="Takaki Y."/>
            <person name="Nagai Y."/>
            <person name="Toyoda A."/>
            <person name="Suzuki Y."/>
            <person name="Arimoto A."/>
            <person name="Ishii H."/>
            <person name="Satoh N."/>
            <person name="Nishiyama T."/>
            <person name="Hasebe M."/>
            <person name="Maruyama T."/>
            <person name="Minagawa J."/>
            <person name="Obokata J."/>
            <person name="Shigenobu S."/>
        </authorList>
    </citation>
    <scope>NUCLEOTIDE SEQUENCE [LARGE SCALE GENOMIC DNA]</scope>
</reference>
<dbReference type="Proteomes" id="UP000735302">
    <property type="component" value="Unassembled WGS sequence"/>
</dbReference>
<comment type="caution">
    <text evidence="2">The sequence shown here is derived from an EMBL/GenBank/DDBJ whole genome shotgun (WGS) entry which is preliminary data.</text>
</comment>
<feature type="compositionally biased region" description="Polar residues" evidence="1">
    <location>
        <begin position="15"/>
        <end position="24"/>
    </location>
</feature>
<feature type="region of interest" description="Disordered" evidence="1">
    <location>
        <begin position="1"/>
        <end position="24"/>
    </location>
</feature>
<keyword evidence="3" id="KW-1185">Reference proteome</keyword>
<dbReference type="EMBL" id="BLXT01008584">
    <property type="protein sequence ID" value="GFO50166.1"/>
    <property type="molecule type" value="Genomic_DNA"/>
</dbReference>
<proteinExistence type="predicted"/>
<protein>
    <submittedName>
        <fullName evidence="2">Uncharacterized protein</fullName>
    </submittedName>
</protein>
<evidence type="ECO:0000313" key="2">
    <source>
        <dbReference type="EMBL" id="GFO50166.1"/>
    </source>
</evidence>
<accession>A0AAV4E1E8</accession>
<dbReference type="AlphaFoldDB" id="A0AAV4E1E8"/>
<organism evidence="2 3">
    <name type="scientific">Plakobranchus ocellatus</name>
    <dbReference type="NCBI Taxonomy" id="259542"/>
    <lineage>
        <taxon>Eukaryota</taxon>
        <taxon>Metazoa</taxon>
        <taxon>Spiralia</taxon>
        <taxon>Lophotrochozoa</taxon>
        <taxon>Mollusca</taxon>
        <taxon>Gastropoda</taxon>
        <taxon>Heterobranchia</taxon>
        <taxon>Euthyneura</taxon>
        <taxon>Panpulmonata</taxon>
        <taxon>Sacoglossa</taxon>
        <taxon>Placobranchoidea</taxon>
        <taxon>Plakobranchidae</taxon>
        <taxon>Plakobranchus</taxon>
    </lineage>
</organism>
<evidence type="ECO:0000256" key="1">
    <source>
        <dbReference type="SAM" id="MobiDB-lite"/>
    </source>
</evidence>
<evidence type="ECO:0000313" key="3">
    <source>
        <dbReference type="Proteomes" id="UP000735302"/>
    </source>
</evidence>
<sequence length="103" mass="11296">MRGMKMSSVPCQVKRSPSGNPSDVSFGSGVSSWLAGSGTITRTYPLFAMVMATLNVYSKQLCKVTGDTKARLALYTIFSLKSLFYMCTEKLAFLPVKFCCKDI</sequence>